<feature type="domain" description="DUF218" evidence="2">
    <location>
        <begin position="161"/>
        <end position="302"/>
    </location>
</feature>
<accession>O07859</accession>
<reference evidence="3" key="1">
    <citation type="journal article" date="1997" name="Mol. Gen. Genet.">
        <title>Secretion of the lantibiotics epidermin and gallidermin: sequence analysis of the genes gdmT and gdmH, their influence on epidermin production and their regulation by EpiQ.</title>
        <authorList>
            <person name="Peschel A."/>
            <person name="Schnell N."/>
            <person name="Hille M."/>
            <person name="Entian K.D."/>
            <person name="Gotz F."/>
        </authorList>
    </citation>
    <scope>NUCLEOTIDE SEQUENCE</scope>
    <source>
        <strain evidence="3">Tue3298</strain>
        <plasmid evidence="3">pTue32</plasmid>
    </source>
</reference>
<dbReference type="InterPro" id="IPR014729">
    <property type="entry name" value="Rossmann-like_a/b/a_fold"/>
</dbReference>
<feature type="transmembrane region" description="Helical" evidence="1">
    <location>
        <begin position="5"/>
        <end position="20"/>
    </location>
</feature>
<feature type="transmembrane region" description="Helical" evidence="1">
    <location>
        <begin position="309"/>
        <end position="328"/>
    </location>
</feature>
<keyword evidence="1" id="KW-0812">Transmembrane</keyword>
<dbReference type="GO" id="GO:0000270">
    <property type="term" value="P:peptidoglycan metabolic process"/>
    <property type="evidence" value="ECO:0007669"/>
    <property type="project" value="TreeGrafter"/>
</dbReference>
<feature type="transmembrane region" description="Helical" evidence="1">
    <location>
        <begin position="27"/>
        <end position="45"/>
    </location>
</feature>
<keyword evidence="1" id="KW-1133">Transmembrane helix</keyword>
<evidence type="ECO:0000259" key="2">
    <source>
        <dbReference type="Pfam" id="PF02698"/>
    </source>
</evidence>
<dbReference type="RefSeq" id="WP_032488961.1">
    <property type="nucleotide sequence ID" value="NZ_JBBLRJ010000014.1"/>
</dbReference>
<dbReference type="GO" id="GO:0005886">
    <property type="term" value="C:plasma membrane"/>
    <property type="evidence" value="ECO:0007669"/>
    <property type="project" value="TreeGrafter"/>
</dbReference>
<name>O07859_STAEP</name>
<proteinExistence type="predicted"/>
<feature type="transmembrane region" description="Helical" evidence="1">
    <location>
        <begin position="120"/>
        <end position="150"/>
    </location>
</feature>
<dbReference type="EMBL" id="U77778">
    <property type="protein sequence ID" value="AAB61159.1"/>
    <property type="molecule type" value="Genomic_DNA"/>
</dbReference>
<dbReference type="Gene3D" id="3.40.50.620">
    <property type="entry name" value="HUPs"/>
    <property type="match status" value="1"/>
</dbReference>
<dbReference type="PANTHER" id="PTHR30336:SF4">
    <property type="entry name" value="ENVELOPE BIOGENESIS FACTOR ELYC"/>
    <property type="match status" value="1"/>
</dbReference>
<dbReference type="InterPro" id="IPR051599">
    <property type="entry name" value="Cell_Envelope_Assoc"/>
</dbReference>
<evidence type="ECO:0000256" key="1">
    <source>
        <dbReference type="SAM" id="Phobius"/>
    </source>
</evidence>
<geneLocation type="plasmid" evidence="3">
    <name>pTue32</name>
</geneLocation>
<dbReference type="InterPro" id="IPR003848">
    <property type="entry name" value="DUF218"/>
</dbReference>
<organism evidence="3">
    <name type="scientific">Staphylococcus epidermidis</name>
    <dbReference type="NCBI Taxonomy" id="1282"/>
    <lineage>
        <taxon>Bacteria</taxon>
        <taxon>Bacillati</taxon>
        <taxon>Bacillota</taxon>
        <taxon>Bacilli</taxon>
        <taxon>Bacillales</taxon>
        <taxon>Staphylococcaceae</taxon>
        <taxon>Staphylococcus</taxon>
    </lineage>
</organism>
<keyword evidence="1" id="KW-0472">Membrane</keyword>
<feature type="transmembrane region" description="Helical" evidence="1">
    <location>
        <begin position="89"/>
        <end position="114"/>
    </location>
</feature>
<feature type="transmembrane region" description="Helical" evidence="1">
    <location>
        <begin position="51"/>
        <end position="77"/>
    </location>
</feature>
<dbReference type="PANTHER" id="PTHR30336">
    <property type="entry name" value="INNER MEMBRANE PROTEIN, PROBABLE PERMEASE"/>
    <property type="match status" value="1"/>
</dbReference>
<protein>
    <submittedName>
        <fullName evidence="3">Putative membrane protein</fullName>
    </submittedName>
</protein>
<dbReference type="AlphaFoldDB" id="O07859"/>
<gene>
    <name evidence="3" type="primary">epiH</name>
</gene>
<evidence type="ECO:0000313" key="3">
    <source>
        <dbReference type="EMBL" id="AAB61159.1"/>
    </source>
</evidence>
<dbReference type="CDD" id="cd06259">
    <property type="entry name" value="YdcF-like"/>
    <property type="match status" value="1"/>
</dbReference>
<sequence length="330" mass="38405">MYFFLLFLMVLVIIAIILFKKHSRLNIYIVATIQLVLGLLCFYYILAVFNFSIYVILTMFIILSLSILIFLTFLIFNSKKLLEKEGSKLSNFLSFGLSLLLLWIIVTSPLSFFINKSLAAYIFVIHIFIVSLFTYFFSLFISCFILSLFYSRRKIDMSISYIIVLGSGLIEDKVPPLLQSRIDIGKNFWDSKKDKHTKFLLSGGQGKDERISESQAMKKYLIAQGVNENRIICENKSQSTYENLKFSKSLISKNATIIICSNNYHILRAVFIAKKLKYSHFYSLGSKTKNYFFTNAFIRELVAILKMDWIFHLCIVILLIFWMIFTLIKL</sequence>
<dbReference type="Pfam" id="PF02698">
    <property type="entry name" value="DUF218"/>
    <property type="match status" value="1"/>
</dbReference>
<dbReference type="GO" id="GO:0043164">
    <property type="term" value="P:Gram-negative-bacterium-type cell wall biogenesis"/>
    <property type="evidence" value="ECO:0007669"/>
    <property type="project" value="TreeGrafter"/>
</dbReference>
<keyword evidence="3" id="KW-0614">Plasmid</keyword>